<feature type="transmembrane region" description="Helical" evidence="1">
    <location>
        <begin position="367"/>
        <end position="390"/>
    </location>
</feature>
<evidence type="ECO:0000256" key="1">
    <source>
        <dbReference type="SAM" id="Phobius"/>
    </source>
</evidence>
<feature type="transmembrane region" description="Helical" evidence="1">
    <location>
        <begin position="65"/>
        <end position="83"/>
    </location>
</feature>
<name>A0AAE1MM20_9FABA</name>
<keyword evidence="1" id="KW-0472">Membrane</keyword>
<reference evidence="2" key="1">
    <citation type="submission" date="2023-10" db="EMBL/GenBank/DDBJ databases">
        <title>Chromosome-level genome of the transformable northern wattle, Acacia crassicarpa.</title>
        <authorList>
            <person name="Massaro I."/>
            <person name="Sinha N.R."/>
            <person name="Poethig S."/>
            <person name="Leichty A.R."/>
        </authorList>
    </citation>
    <scope>NUCLEOTIDE SEQUENCE</scope>
    <source>
        <strain evidence="2">Acra3RX</strain>
        <tissue evidence="2">Leaf</tissue>
    </source>
</reference>
<dbReference type="Gene3D" id="1.20.1250.20">
    <property type="entry name" value="MFS general substrate transporter like domains"/>
    <property type="match status" value="1"/>
</dbReference>
<dbReference type="InterPro" id="IPR036259">
    <property type="entry name" value="MFS_trans_sf"/>
</dbReference>
<comment type="caution">
    <text evidence="2">The sequence shown here is derived from an EMBL/GenBank/DDBJ whole genome shotgun (WGS) entry which is preliminary data.</text>
</comment>
<dbReference type="PANTHER" id="PTHR11654">
    <property type="entry name" value="OLIGOPEPTIDE TRANSPORTER-RELATED"/>
    <property type="match status" value="1"/>
</dbReference>
<accession>A0AAE1MM20</accession>
<feature type="transmembrane region" description="Helical" evidence="1">
    <location>
        <begin position="180"/>
        <end position="200"/>
    </location>
</feature>
<organism evidence="2 3">
    <name type="scientific">Acacia crassicarpa</name>
    <name type="common">northern wattle</name>
    <dbReference type="NCBI Taxonomy" id="499986"/>
    <lineage>
        <taxon>Eukaryota</taxon>
        <taxon>Viridiplantae</taxon>
        <taxon>Streptophyta</taxon>
        <taxon>Embryophyta</taxon>
        <taxon>Tracheophyta</taxon>
        <taxon>Spermatophyta</taxon>
        <taxon>Magnoliopsida</taxon>
        <taxon>eudicotyledons</taxon>
        <taxon>Gunneridae</taxon>
        <taxon>Pentapetalae</taxon>
        <taxon>rosids</taxon>
        <taxon>fabids</taxon>
        <taxon>Fabales</taxon>
        <taxon>Fabaceae</taxon>
        <taxon>Caesalpinioideae</taxon>
        <taxon>mimosoid clade</taxon>
        <taxon>Acacieae</taxon>
        <taxon>Acacia</taxon>
    </lineage>
</organism>
<proteinExistence type="predicted"/>
<keyword evidence="1" id="KW-1133">Transmembrane helix</keyword>
<keyword evidence="1" id="KW-0812">Transmembrane</keyword>
<feature type="transmembrane region" description="Helical" evidence="1">
    <location>
        <begin position="95"/>
        <end position="116"/>
    </location>
</feature>
<dbReference type="SUPFAM" id="SSF103473">
    <property type="entry name" value="MFS general substrate transporter"/>
    <property type="match status" value="1"/>
</dbReference>
<feature type="transmembrane region" description="Helical" evidence="1">
    <location>
        <begin position="206"/>
        <end position="224"/>
    </location>
</feature>
<keyword evidence="3" id="KW-1185">Reference proteome</keyword>
<protein>
    <submittedName>
        <fullName evidence="2">Uncharacterized protein</fullName>
    </submittedName>
</protein>
<feature type="transmembrane region" description="Helical" evidence="1">
    <location>
        <begin position="254"/>
        <end position="271"/>
    </location>
</feature>
<evidence type="ECO:0000313" key="3">
    <source>
        <dbReference type="Proteomes" id="UP001293593"/>
    </source>
</evidence>
<feature type="transmembrane region" description="Helical" evidence="1">
    <location>
        <begin position="21"/>
        <end position="53"/>
    </location>
</feature>
<evidence type="ECO:0000313" key="2">
    <source>
        <dbReference type="EMBL" id="KAK4270474.1"/>
    </source>
</evidence>
<dbReference type="AlphaFoldDB" id="A0AAE1MM20"/>
<dbReference type="EMBL" id="JAWXYG010000006">
    <property type="protein sequence ID" value="KAK4270474.1"/>
    <property type="molecule type" value="Genomic_DNA"/>
</dbReference>
<dbReference type="Proteomes" id="UP001293593">
    <property type="component" value="Unassembled WGS sequence"/>
</dbReference>
<sequence>MEIISPRSSRAQATNVKLHDHFLFTPTAFFTWGLAASYYMVEYACVSIIITFYTEKAMENKLADAAILVCVQEGLTSFAAVVLARFTGERSGRRFYAIVLSTALYIAGVIILWSYANYTSHQKPENQEHNVPLFWVVSCLLAIGKGVSDPVLKSFLEHNLCASSAERTSLTKREEIYKNIWVHSTWIVGAIIAIFGFLGLEWPPVLKVSLIVIVPSSLLFLFGGSTSTTKPMGRCVSLHKNATTVTKRGRNMKWLLMFSCTAYSLVLGAAWKVEIDRNKVANEEDSNKTSVAWLSPHYVLLGLVEGLAQSGLEELFGNDNENQTMRNPGKISKDMVSCVGKFLGIPCILIVRRWFDKFDEDQAHLDRFYLMLGILSCVFFCIYLGVAFVYMKVNNVSSDAEDEGNNDISNRVHVEST</sequence>
<gene>
    <name evidence="2" type="ORF">QN277_023508</name>
</gene>